<dbReference type="KEGG" id="vg:15926624"/>
<evidence type="ECO:0000313" key="2">
    <source>
        <dbReference type="Proteomes" id="UP000201461"/>
    </source>
</evidence>
<dbReference type="Proteomes" id="UP000201461">
    <property type="component" value="Segment"/>
</dbReference>
<dbReference type="EMBL" id="HQ317393">
    <property type="protein sequence ID" value="AGN30173.2"/>
    <property type="molecule type" value="Genomic_DNA"/>
</dbReference>
<name>R9TGF0_9CAUD</name>
<dbReference type="InterPro" id="IPR036511">
    <property type="entry name" value="TGT-like_sf"/>
</dbReference>
<evidence type="ECO:0000313" key="1">
    <source>
        <dbReference type="EMBL" id="AGN30173.2"/>
    </source>
</evidence>
<dbReference type="Gene3D" id="3.20.20.105">
    <property type="entry name" value="Queuine tRNA-ribosyltransferase-like"/>
    <property type="match status" value="1"/>
</dbReference>
<dbReference type="GO" id="GO:0006400">
    <property type="term" value="P:tRNA modification"/>
    <property type="evidence" value="ECO:0007669"/>
    <property type="project" value="InterPro"/>
</dbReference>
<dbReference type="SUPFAM" id="SSF51713">
    <property type="entry name" value="tRNA-guanine transglycosylase"/>
    <property type="match status" value="1"/>
</dbReference>
<dbReference type="OrthoDB" id="4624at10239"/>
<gene>
    <name evidence="1" type="ORF">VPFG_00171</name>
</gene>
<sequence>MIIEYVMSATGHARLSTAYKLRDKVDITYLRDILNAAQNLDGVHKISMLYNAYTEKKIGRELREIFGDSVYKIHVDSGGLQMITLGLDNTPELRAGVYKNQAESGDIGMCFDEIPIHNTSKGGGAARLNANDKVFISDMAYEYGVRSGKNIKDQIEAYLADESQCKPYVIFHGNTEEDYMNYCDGMMSQLKGLEHHIAGCAVSGAAIGYDSRETIDMMSVVRKLNIPEHIKKSVHMLGFGSVKRLLPSIALIRSGYFGDDFHISYDSSTHTGCLTNREYTDKLGRRIKIEGRPQKKNKDVQDAFSMMLNARNPGSAVDESKDSESTELLDNMLSEVWGRFSHVIPRSESEFKDFATKMWFKKLNRESLSEEDQVFEVACNLCIILSQILNFQAIVSEAFDLDTDGKERDGFVKWSSKRRMSVLDDIITHDSPEDFENWYKNNSKQLPSIRIRRGTTAEYPDFKS</sequence>
<proteinExistence type="predicted"/>
<reference evidence="1 2" key="1">
    <citation type="journal article" date="2014" name="Genome Biol. Evol.">
        <title>Composite Conserved Promoter-Terminator Motifs (PeSLs) that Mediate Modular Shuffling in the Diverse T4-Like Myoviruses.</title>
        <authorList>
            <person name="Comeau A.M."/>
            <person name="Arbiol C."/>
            <person name="Krisch H.M."/>
        </authorList>
    </citation>
    <scope>NUCLEOTIDE SEQUENCE [LARGE SCALE GENOMIC DNA]</scope>
</reference>
<keyword evidence="2" id="KW-1185">Reference proteome</keyword>
<organism evidence="1 2">
    <name type="scientific">Vibrio phage nt-1</name>
    <dbReference type="NCBI Taxonomy" id="115992"/>
    <lineage>
        <taxon>Viruses</taxon>
        <taxon>Duplodnaviria</taxon>
        <taxon>Heunggongvirae</taxon>
        <taxon>Uroviricota</taxon>
        <taxon>Caudoviricetes</taxon>
        <taxon>Pantevenvirales</taxon>
        <taxon>Straboviridae</taxon>
        <taxon>Mylasvirus</taxon>
        <taxon>Mylasvirus persius</taxon>
    </lineage>
</organism>
<dbReference type="RefSeq" id="YP_008125322.2">
    <property type="nucleotide sequence ID" value="NC_021529.2"/>
</dbReference>
<dbReference type="GeneID" id="15926624"/>
<protein>
    <submittedName>
        <fullName evidence="1">Uncharacterized protein</fullName>
    </submittedName>
</protein>
<accession>R9TGF0</accession>